<evidence type="ECO:0000313" key="5">
    <source>
        <dbReference type="Proteomes" id="UP001058569"/>
    </source>
</evidence>
<keyword evidence="1" id="KW-1133">Transmembrane helix</keyword>
<dbReference type="AlphaFoldDB" id="A0A3P8L7T0"/>
<name>A0A3P8L7T0_9BACT</name>
<feature type="transmembrane region" description="Helical" evidence="1">
    <location>
        <begin position="82"/>
        <end position="104"/>
    </location>
</feature>
<evidence type="ECO:0000313" key="3">
    <source>
        <dbReference type="EMBL" id="VDR42335.1"/>
    </source>
</evidence>
<evidence type="ECO:0000313" key="4">
    <source>
        <dbReference type="Proteomes" id="UP000280036"/>
    </source>
</evidence>
<reference evidence="3 4" key="1">
    <citation type="submission" date="2018-12" db="EMBL/GenBank/DDBJ databases">
        <authorList>
            <consortium name="Pathogen Informatics"/>
        </authorList>
    </citation>
    <scope>NUCLEOTIDE SEQUENCE [LARGE SCALE GENOMIC DNA]</scope>
    <source>
        <strain evidence="3 4">NCTC10126</strain>
    </source>
</reference>
<proteinExistence type="predicted"/>
<keyword evidence="5" id="KW-1185">Reference proteome</keyword>
<reference evidence="2" key="2">
    <citation type="submission" date="2022-07" db="EMBL/GenBank/DDBJ databases">
        <title>Complete genome of Mycoplasma caviae type strain G122.</title>
        <authorList>
            <person name="Spergser J."/>
        </authorList>
    </citation>
    <scope>NUCLEOTIDE SEQUENCE</scope>
    <source>
        <strain evidence="2">G122</strain>
    </source>
</reference>
<dbReference type="EMBL" id="UZVY01000001">
    <property type="protein sequence ID" value="VDR42335.1"/>
    <property type="molecule type" value="Genomic_DNA"/>
</dbReference>
<evidence type="ECO:0008006" key="6">
    <source>
        <dbReference type="Google" id="ProtNLM"/>
    </source>
</evidence>
<dbReference type="EMBL" id="CP101806">
    <property type="protein sequence ID" value="UUD34812.1"/>
    <property type="molecule type" value="Genomic_DNA"/>
</dbReference>
<gene>
    <name evidence="3" type="ORF">NCTC10126_00855</name>
    <name evidence="2" type="ORF">NPA07_03245</name>
</gene>
<keyword evidence="1" id="KW-0812">Transmembrane</keyword>
<protein>
    <recommendedName>
        <fullName evidence="6">Transmembrane protein</fullName>
    </recommendedName>
</protein>
<keyword evidence="1" id="KW-0472">Membrane</keyword>
<sequence>MNLKITPWYEQTSVDPNVGAENLGKNLKDLVDAVQKYINIGLGTLMGLVGLAIIIIGGITLFKASTSESEEVRQANLRKIKWLFFFVLGIAILWGVSSLIIRIVTGSISTTK</sequence>
<accession>A0A3P8L7T0</accession>
<dbReference type="RefSeq" id="WP_126118527.1">
    <property type="nucleotide sequence ID" value="NZ_CP101806.1"/>
</dbReference>
<dbReference type="Proteomes" id="UP001058569">
    <property type="component" value="Chromosome"/>
</dbReference>
<evidence type="ECO:0000313" key="2">
    <source>
        <dbReference type="EMBL" id="UUD34812.1"/>
    </source>
</evidence>
<evidence type="ECO:0000256" key="1">
    <source>
        <dbReference type="SAM" id="Phobius"/>
    </source>
</evidence>
<dbReference type="NCBIfam" id="NF045849">
    <property type="entry name" value="ICE_MMCAP2_0565"/>
    <property type="match status" value="1"/>
</dbReference>
<dbReference type="Proteomes" id="UP000280036">
    <property type="component" value="Unassembled WGS sequence"/>
</dbReference>
<feature type="transmembrane region" description="Helical" evidence="1">
    <location>
        <begin position="37"/>
        <end position="62"/>
    </location>
</feature>
<organism evidence="3 4">
    <name type="scientific">Mycoplasmopsis caviae</name>
    <dbReference type="NCBI Taxonomy" id="55603"/>
    <lineage>
        <taxon>Bacteria</taxon>
        <taxon>Bacillati</taxon>
        <taxon>Mycoplasmatota</taxon>
        <taxon>Mycoplasmoidales</taxon>
        <taxon>Metamycoplasmataceae</taxon>
        <taxon>Mycoplasmopsis</taxon>
    </lineage>
</organism>